<dbReference type="EMBL" id="BLLF01000005">
    <property type="protein sequence ID" value="GFH05687.1"/>
    <property type="molecule type" value="Genomic_DNA"/>
</dbReference>
<dbReference type="Proteomes" id="UP000485058">
    <property type="component" value="Unassembled WGS sequence"/>
</dbReference>
<dbReference type="PANTHER" id="PTHR47100">
    <property type="entry name" value="DUAL SPECIFICITY PROTEIN PHOSPHATASE PHS1"/>
    <property type="match status" value="1"/>
</dbReference>
<dbReference type="InterPro" id="IPR035010">
    <property type="entry name" value="PHS1"/>
</dbReference>
<gene>
    <name evidence="2" type="ORF">HaLaN_00186</name>
</gene>
<dbReference type="GO" id="GO:0009737">
    <property type="term" value="P:response to abscisic acid"/>
    <property type="evidence" value="ECO:0007669"/>
    <property type="project" value="InterPro"/>
</dbReference>
<protein>
    <recommendedName>
        <fullName evidence="1">Dual specificity phosphatase catalytic domain-containing protein</fullName>
    </recommendedName>
</protein>
<accession>A0A699Y6C4</accession>
<dbReference type="SUPFAM" id="SSF52799">
    <property type="entry name" value="(Phosphotyrosine protein) phosphatases II"/>
    <property type="match status" value="1"/>
</dbReference>
<dbReference type="InterPro" id="IPR029021">
    <property type="entry name" value="Prot-tyrosine_phosphatase-like"/>
</dbReference>
<feature type="non-terminal residue" evidence="2">
    <location>
        <position position="1"/>
    </location>
</feature>
<dbReference type="GO" id="GO:0004721">
    <property type="term" value="F:phosphoprotein phosphatase activity"/>
    <property type="evidence" value="ECO:0007669"/>
    <property type="project" value="InterPro"/>
</dbReference>
<dbReference type="Pfam" id="PF00782">
    <property type="entry name" value="DSPc"/>
    <property type="match status" value="1"/>
</dbReference>
<dbReference type="InterPro" id="IPR000340">
    <property type="entry name" value="Dual-sp_phosphatase_cat-dom"/>
</dbReference>
<evidence type="ECO:0000313" key="3">
    <source>
        <dbReference type="Proteomes" id="UP000485058"/>
    </source>
</evidence>
<name>A0A699Y6C4_HAELA</name>
<evidence type="ECO:0000259" key="1">
    <source>
        <dbReference type="Pfam" id="PF00782"/>
    </source>
</evidence>
<proteinExistence type="predicted"/>
<dbReference type="AlphaFoldDB" id="A0A699Y6C4"/>
<organism evidence="2 3">
    <name type="scientific">Haematococcus lacustris</name>
    <name type="common">Green alga</name>
    <name type="synonym">Haematococcus pluvialis</name>
    <dbReference type="NCBI Taxonomy" id="44745"/>
    <lineage>
        <taxon>Eukaryota</taxon>
        <taxon>Viridiplantae</taxon>
        <taxon>Chlorophyta</taxon>
        <taxon>core chlorophytes</taxon>
        <taxon>Chlorophyceae</taxon>
        <taxon>CS clade</taxon>
        <taxon>Chlamydomonadales</taxon>
        <taxon>Haematococcaceae</taxon>
        <taxon>Haematococcus</taxon>
    </lineage>
</organism>
<evidence type="ECO:0000313" key="2">
    <source>
        <dbReference type="EMBL" id="GFH05687.1"/>
    </source>
</evidence>
<sequence length="118" mass="12244">EGRSRSVALVVAYLVERRGFSLADALALVRDRRPEACPNAGFSAALIAHERSVRGGVSSVEGPAASGPAAATAQKVLGGKRGKPEAARCTVCGQEVGISAASLRLHMRTKHPAHPMPH</sequence>
<dbReference type="Gene3D" id="3.90.190.10">
    <property type="entry name" value="Protein tyrosine phosphatase superfamily"/>
    <property type="match status" value="1"/>
</dbReference>
<reference evidence="2 3" key="1">
    <citation type="submission" date="2020-02" db="EMBL/GenBank/DDBJ databases">
        <title>Draft genome sequence of Haematococcus lacustris strain NIES-144.</title>
        <authorList>
            <person name="Morimoto D."/>
            <person name="Nakagawa S."/>
            <person name="Yoshida T."/>
            <person name="Sawayama S."/>
        </authorList>
    </citation>
    <scope>NUCLEOTIDE SEQUENCE [LARGE SCALE GENOMIC DNA]</scope>
    <source>
        <strain evidence="2 3">NIES-144</strain>
    </source>
</reference>
<keyword evidence="3" id="KW-1185">Reference proteome</keyword>
<dbReference type="PANTHER" id="PTHR47100:SF5">
    <property type="entry name" value="DUAL SPECIFICITY PROTEIN PHOSPHATASE PHS1"/>
    <property type="match status" value="1"/>
</dbReference>
<dbReference type="CDD" id="cd14498">
    <property type="entry name" value="DSP"/>
    <property type="match status" value="1"/>
</dbReference>
<dbReference type="GO" id="GO:0043622">
    <property type="term" value="P:cortical microtubule organization"/>
    <property type="evidence" value="ECO:0007669"/>
    <property type="project" value="InterPro"/>
</dbReference>
<feature type="non-terminal residue" evidence="2">
    <location>
        <position position="118"/>
    </location>
</feature>
<comment type="caution">
    <text evidence="2">The sequence shown here is derived from an EMBL/GenBank/DDBJ whole genome shotgun (WGS) entry which is preliminary data.</text>
</comment>
<feature type="domain" description="Dual specificity phosphatase catalytic" evidence="1">
    <location>
        <begin position="2"/>
        <end position="51"/>
    </location>
</feature>